<accession>G0S2L0</accession>
<sequence>MPSAHRNQHFRSKKFPHRPAPKSDPSPGASHSRRPPPTDHTNSRPAKRPRQDREPRFTEQQQSSSFHGLAPRKQHHHKFKKEPRFRRQRSPSFEPTPSPSFEFEVEDDEVEEWEPEPDLISGPRVEELTSPSPPPSPAMRQPEATSNGDCESKPESKPDSELHTESENAPGQLILHPLSHQQTPRSLQIKFRRTVTWDTSSAYFQSQQQNQQLNIPDVPEERTVIETIPLPLNPQTSRPDTLATAKFLGRLIGECQRGLYDAMCELAHEAGYPADCVQHKRLSARWFVVTGQRFEDVKELGRVEKPAKSRVRPGFLDAVPIVEAFLTYGHLAGREDVAAPFWLELEYVYEIGAPAPRKGREHRDGARGRRKGRGGYYENVEFYVDDDPDEMTVIDDFGFPLIDDFFPAWF</sequence>
<dbReference type="EMBL" id="GL988040">
    <property type="protein sequence ID" value="EGS22243.1"/>
    <property type="molecule type" value="Genomic_DNA"/>
</dbReference>
<feature type="compositionally biased region" description="Acidic residues" evidence="1">
    <location>
        <begin position="103"/>
        <end position="117"/>
    </location>
</feature>
<dbReference type="GeneID" id="18255798"/>
<gene>
    <name evidence="2" type="ORF">CTHT_0017600</name>
</gene>
<dbReference type="Proteomes" id="UP000008066">
    <property type="component" value="Unassembled WGS sequence"/>
</dbReference>
<organism evidence="3">
    <name type="scientific">Chaetomium thermophilum (strain DSM 1495 / CBS 144.50 / IMI 039719)</name>
    <name type="common">Thermochaetoides thermophila</name>
    <dbReference type="NCBI Taxonomy" id="759272"/>
    <lineage>
        <taxon>Eukaryota</taxon>
        <taxon>Fungi</taxon>
        <taxon>Dikarya</taxon>
        <taxon>Ascomycota</taxon>
        <taxon>Pezizomycotina</taxon>
        <taxon>Sordariomycetes</taxon>
        <taxon>Sordariomycetidae</taxon>
        <taxon>Sordariales</taxon>
        <taxon>Chaetomiaceae</taxon>
        <taxon>Thermochaetoides</taxon>
    </lineage>
</organism>
<evidence type="ECO:0000313" key="2">
    <source>
        <dbReference type="EMBL" id="EGS22243.1"/>
    </source>
</evidence>
<feature type="compositionally biased region" description="Basic residues" evidence="1">
    <location>
        <begin position="1"/>
        <end position="20"/>
    </location>
</feature>
<feature type="compositionally biased region" description="Basic and acidic residues" evidence="1">
    <location>
        <begin position="150"/>
        <end position="166"/>
    </location>
</feature>
<evidence type="ECO:0000256" key="1">
    <source>
        <dbReference type="SAM" id="MobiDB-lite"/>
    </source>
</evidence>
<feature type="compositionally biased region" description="Basic residues" evidence="1">
    <location>
        <begin position="70"/>
        <end position="89"/>
    </location>
</feature>
<dbReference type="AlphaFoldDB" id="G0S2L0"/>
<proteinExistence type="predicted"/>
<protein>
    <submittedName>
        <fullName evidence="2">Uncharacterized protein</fullName>
    </submittedName>
</protein>
<reference evidence="2 3" key="1">
    <citation type="journal article" date="2011" name="Cell">
        <title>Insight into structure and assembly of the nuclear pore complex by utilizing the genome of a eukaryotic thermophile.</title>
        <authorList>
            <person name="Amlacher S."/>
            <person name="Sarges P."/>
            <person name="Flemming D."/>
            <person name="van Noort V."/>
            <person name="Kunze R."/>
            <person name="Devos D.P."/>
            <person name="Arumugam M."/>
            <person name="Bork P."/>
            <person name="Hurt E."/>
        </authorList>
    </citation>
    <scope>NUCLEOTIDE SEQUENCE [LARGE SCALE GENOMIC DNA]</scope>
    <source>
        <strain evidence="3">DSM 1495 / CBS 144.50 / IMI 039719</strain>
    </source>
</reference>
<name>G0S2L0_CHATD</name>
<feature type="compositionally biased region" description="Low complexity" evidence="1">
    <location>
        <begin position="90"/>
        <end position="102"/>
    </location>
</feature>
<dbReference type="RefSeq" id="XP_006692262.1">
    <property type="nucleotide sequence ID" value="XM_006692199.1"/>
</dbReference>
<feature type="region of interest" description="Disordered" evidence="1">
    <location>
        <begin position="1"/>
        <end position="166"/>
    </location>
</feature>
<keyword evidence="3" id="KW-1185">Reference proteome</keyword>
<dbReference type="HOGENOM" id="CLU_670849_0_0_1"/>
<dbReference type="KEGG" id="cthr:CTHT_0017600"/>
<evidence type="ECO:0000313" key="3">
    <source>
        <dbReference type="Proteomes" id="UP000008066"/>
    </source>
</evidence>